<feature type="transmembrane region" description="Helical" evidence="2">
    <location>
        <begin position="100"/>
        <end position="118"/>
    </location>
</feature>
<keyword evidence="3" id="KW-0732">Signal</keyword>
<feature type="region of interest" description="Disordered" evidence="1">
    <location>
        <begin position="149"/>
        <end position="171"/>
    </location>
</feature>
<dbReference type="OrthoDB" id="203856at2759"/>
<dbReference type="Proteomes" id="UP001165065">
    <property type="component" value="Unassembled WGS sequence"/>
</dbReference>
<evidence type="ECO:0000256" key="1">
    <source>
        <dbReference type="SAM" id="MobiDB-lite"/>
    </source>
</evidence>
<feature type="chain" id="PRO_5040870478" evidence="3">
    <location>
        <begin position="24"/>
        <end position="171"/>
    </location>
</feature>
<keyword evidence="2" id="KW-1133">Transmembrane helix</keyword>
<accession>A0A9W7GK17</accession>
<evidence type="ECO:0000256" key="2">
    <source>
        <dbReference type="SAM" id="Phobius"/>
    </source>
</evidence>
<name>A0A9W7GK17_9STRA</name>
<evidence type="ECO:0000313" key="5">
    <source>
        <dbReference type="Proteomes" id="UP001165065"/>
    </source>
</evidence>
<organism evidence="4 5">
    <name type="scientific">Triparma columacea</name>
    <dbReference type="NCBI Taxonomy" id="722753"/>
    <lineage>
        <taxon>Eukaryota</taxon>
        <taxon>Sar</taxon>
        <taxon>Stramenopiles</taxon>
        <taxon>Ochrophyta</taxon>
        <taxon>Bolidophyceae</taxon>
        <taxon>Parmales</taxon>
        <taxon>Triparmaceae</taxon>
        <taxon>Triparma</taxon>
    </lineage>
</organism>
<evidence type="ECO:0000256" key="3">
    <source>
        <dbReference type="SAM" id="SignalP"/>
    </source>
</evidence>
<evidence type="ECO:0000313" key="4">
    <source>
        <dbReference type="EMBL" id="GMI46715.1"/>
    </source>
</evidence>
<feature type="compositionally biased region" description="Acidic residues" evidence="1">
    <location>
        <begin position="151"/>
        <end position="171"/>
    </location>
</feature>
<keyword evidence="2" id="KW-0472">Membrane</keyword>
<dbReference type="EMBL" id="BRYA01000310">
    <property type="protein sequence ID" value="GMI46715.1"/>
    <property type="molecule type" value="Genomic_DNA"/>
</dbReference>
<protein>
    <submittedName>
        <fullName evidence="4">Uncharacterized protein</fullName>
    </submittedName>
</protein>
<keyword evidence="2" id="KW-0812">Transmembrane</keyword>
<reference evidence="5" key="1">
    <citation type="journal article" date="2023" name="Commun. Biol.">
        <title>Genome analysis of Parmales, the sister group of diatoms, reveals the evolutionary specialization of diatoms from phago-mixotrophs to photoautotrophs.</title>
        <authorList>
            <person name="Ban H."/>
            <person name="Sato S."/>
            <person name="Yoshikawa S."/>
            <person name="Yamada K."/>
            <person name="Nakamura Y."/>
            <person name="Ichinomiya M."/>
            <person name="Sato N."/>
            <person name="Blanc-Mathieu R."/>
            <person name="Endo H."/>
            <person name="Kuwata A."/>
            <person name="Ogata H."/>
        </authorList>
    </citation>
    <scope>NUCLEOTIDE SEQUENCE [LARGE SCALE GENOMIC DNA]</scope>
</reference>
<dbReference type="AlphaFoldDB" id="A0A9W7GK17"/>
<gene>
    <name evidence="4" type="ORF">TrCOL_g1661</name>
</gene>
<comment type="caution">
    <text evidence="4">The sequence shown here is derived from an EMBL/GenBank/DDBJ whole genome shotgun (WGS) entry which is preliminary data.</text>
</comment>
<keyword evidence="5" id="KW-1185">Reference proteome</keyword>
<sequence>MFSLRQAFVKVALALSIFLGSLSTFAPPSFARGAHATVSYDASAPAMQMPGAKRYLKKHMWKPDKFDMFESVYLKADQPASPSGGVSGSSLMTSQAVTDALPIVAVGGLVLGGGYGAVKLDGYMKGIKEKWREEEIELYGEELTVDATPVEVEDVDLPEDDDDDATNADLE</sequence>
<proteinExistence type="predicted"/>
<feature type="signal peptide" evidence="3">
    <location>
        <begin position="1"/>
        <end position="23"/>
    </location>
</feature>